<organism evidence="2 3">
    <name type="scientific">Candidatus Venteria ishoeyi</name>
    <dbReference type="NCBI Taxonomy" id="1899563"/>
    <lineage>
        <taxon>Bacteria</taxon>
        <taxon>Pseudomonadati</taxon>
        <taxon>Pseudomonadota</taxon>
        <taxon>Gammaproteobacteria</taxon>
        <taxon>Thiotrichales</taxon>
        <taxon>Thiotrichaceae</taxon>
        <taxon>Venteria</taxon>
    </lineage>
</organism>
<sequence length="121" mass="13977">MSYEYNEDNLVEQATIDVLADMGWHIKTAWKNETFGINGLLGRENKNQVILQKYLLPILQKLNPDLPDSAYRDAYLKIAQKEADKTLDRLNKEKYELIKNGVEVTYTNNKGELSKKTTARI</sequence>
<protein>
    <recommendedName>
        <fullName evidence="1">Restriction endonuclease type I HsdR N-terminal domain-containing protein</fullName>
    </recommendedName>
</protein>
<dbReference type="RefSeq" id="WP_103919704.1">
    <property type="nucleotide sequence ID" value="NZ_FMSV02000390.1"/>
</dbReference>
<dbReference type="Pfam" id="PF04313">
    <property type="entry name" value="HSDR_N"/>
    <property type="match status" value="1"/>
</dbReference>
<dbReference type="Proteomes" id="UP000236724">
    <property type="component" value="Unassembled WGS sequence"/>
</dbReference>
<dbReference type="GO" id="GO:0009307">
    <property type="term" value="P:DNA restriction-modification system"/>
    <property type="evidence" value="ECO:0007669"/>
    <property type="project" value="UniProtKB-KW"/>
</dbReference>
<dbReference type="AlphaFoldDB" id="A0A1H6F6R7"/>
<gene>
    <name evidence="2" type="ORF">MBHS_01687</name>
</gene>
<reference evidence="2 3" key="1">
    <citation type="submission" date="2016-10" db="EMBL/GenBank/DDBJ databases">
        <authorList>
            <person name="de Groot N.N."/>
        </authorList>
    </citation>
    <scope>NUCLEOTIDE SEQUENCE [LARGE SCALE GENOMIC DNA]</scope>
    <source>
        <strain evidence="2">MBHS1</strain>
    </source>
</reference>
<evidence type="ECO:0000259" key="1">
    <source>
        <dbReference type="Pfam" id="PF04313"/>
    </source>
</evidence>
<feature type="domain" description="Restriction endonuclease type I HsdR N-terminal" evidence="1">
    <location>
        <begin position="5"/>
        <end position="114"/>
    </location>
</feature>
<dbReference type="GO" id="GO:0005524">
    <property type="term" value="F:ATP binding"/>
    <property type="evidence" value="ECO:0007669"/>
    <property type="project" value="UniProtKB-KW"/>
</dbReference>
<accession>A0A1H6F6R7</accession>
<dbReference type="EMBL" id="FMSV02000390">
    <property type="protein sequence ID" value="SEH05832.1"/>
    <property type="molecule type" value="Genomic_DNA"/>
</dbReference>
<evidence type="ECO:0000313" key="3">
    <source>
        <dbReference type="Proteomes" id="UP000236724"/>
    </source>
</evidence>
<dbReference type="OrthoDB" id="9758243at2"/>
<proteinExistence type="predicted"/>
<dbReference type="InterPro" id="IPR007409">
    <property type="entry name" value="Restrct_endonuc_type1_HsdR_N"/>
</dbReference>
<dbReference type="GO" id="GO:0009035">
    <property type="term" value="F:type I site-specific deoxyribonuclease activity"/>
    <property type="evidence" value="ECO:0007669"/>
    <property type="project" value="UniProtKB-EC"/>
</dbReference>
<dbReference type="GO" id="GO:0003677">
    <property type="term" value="F:DNA binding"/>
    <property type="evidence" value="ECO:0007669"/>
    <property type="project" value="UniProtKB-KW"/>
</dbReference>
<evidence type="ECO:0000313" key="2">
    <source>
        <dbReference type="EMBL" id="SEH05832.1"/>
    </source>
</evidence>
<name>A0A1H6F6R7_9GAMM</name>
<keyword evidence="3" id="KW-1185">Reference proteome</keyword>